<dbReference type="Proteomes" id="UP000003936">
    <property type="component" value="Chromosome"/>
</dbReference>
<keyword evidence="2" id="KW-1185">Reference proteome</keyword>
<dbReference type="STRING" id="1199245.A359_07550"/>
<dbReference type="AlphaFoldDB" id="J3TXV9"/>
<accession>J3TXV9</accession>
<sequence length="189" mass="21893">MRSIQDNIGGRERVQIVPLRHPCLLRTSVPADCDMFKKSIFTSYILLMGDHFLTALDASLSGFVKYAFMLSKVVFYRSARIRPYLYCAEGMLYVDFLRFMSELLIQPPSIGNYLKPERRVVAYGVYAGQKCKMRHSQASPYYRQKLWHVSWSSEFSSGNEILCTSRSQACPLLKINTYYHEMLLSVQNE</sequence>
<reference evidence="1 2" key="1">
    <citation type="journal article" date="2012" name="Mol. Biol. Evol.">
        <title>Genome reduction and co-evolution between the primary and secondary bacterial symbionts of psyllids.</title>
        <authorList>
            <person name="Sloan D.B."/>
            <person name="Moran N.A."/>
        </authorList>
    </citation>
    <scope>NUCLEOTIDE SEQUENCE [LARGE SCALE GENOMIC DNA]</scope>
    <source>
        <strain evidence="1">Ceuc_S</strain>
    </source>
</reference>
<gene>
    <name evidence="1" type="ORF">A359_07550</name>
</gene>
<name>J3TXV9_9ENTR</name>
<dbReference type="KEGG" id="sect:A359_07550"/>
<organism evidence="1 2">
    <name type="scientific">secondary endosymbiont of Ctenarytaina eucalypti</name>
    <dbReference type="NCBI Taxonomy" id="1199245"/>
    <lineage>
        <taxon>Bacteria</taxon>
        <taxon>Pseudomonadati</taxon>
        <taxon>Pseudomonadota</taxon>
        <taxon>Gammaproteobacteria</taxon>
        <taxon>Enterobacterales</taxon>
        <taxon>Enterobacteriaceae</taxon>
        <taxon>aphid secondary symbionts</taxon>
    </lineage>
</organism>
<dbReference type="EMBL" id="CP003546">
    <property type="protein sequence ID" value="AFP85125.1"/>
    <property type="molecule type" value="Genomic_DNA"/>
</dbReference>
<proteinExistence type="predicted"/>
<evidence type="ECO:0000313" key="1">
    <source>
        <dbReference type="EMBL" id="AFP85125.1"/>
    </source>
</evidence>
<dbReference type="HOGENOM" id="CLU_1433561_0_0_6"/>
<evidence type="ECO:0000313" key="2">
    <source>
        <dbReference type="Proteomes" id="UP000003936"/>
    </source>
</evidence>
<protein>
    <submittedName>
        <fullName evidence="1">Uncharacterized protein</fullName>
    </submittedName>
</protein>